<keyword evidence="4" id="KW-0862">Zinc</keyword>
<evidence type="ECO:0000256" key="4">
    <source>
        <dbReference type="ARBA" id="ARBA00022833"/>
    </source>
</evidence>
<reference evidence="6" key="1">
    <citation type="submission" date="2023-08" db="EMBL/GenBank/DDBJ databases">
        <authorList>
            <person name="Audoor S."/>
            <person name="Bilcke G."/>
        </authorList>
    </citation>
    <scope>NUCLEOTIDE SEQUENCE</scope>
</reference>
<comment type="caution">
    <text evidence="6">The sequence shown here is derived from an EMBL/GenBank/DDBJ whole genome shotgun (WGS) entry which is preliminary data.</text>
</comment>
<feature type="compositionally biased region" description="Basic and acidic residues" evidence="5">
    <location>
        <begin position="416"/>
        <end position="425"/>
    </location>
</feature>
<proteinExistence type="predicted"/>
<feature type="region of interest" description="Disordered" evidence="5">
    <location>
        <begin position="145"/>
        <end position="199"/>
    </location>
</feature>
<sequence>MASNTMWDIFDSFLDKTQERNVCHEMAVKITGDDDIEIVFSLSSDDPSYFEEEVCSVDSYSAEEEPSAHFDQYSEPSNSLLLEEHVEERRAKKRGKKDKYATSLSRTSTTMTTETNSTRTVSNTVSGKTLSTKSVFVDLDEFEQEQVQRDKERKQRRLRRQRRQDNSDEVDDQEDDDHRRNGPLQRKASEETEDSDIDDSLVFDDDFVGSFGDDDEQNNDILVYDADDDLVMQLVDDDDIDDDEALTRLIDIHVGDMMDGSSHMDAISMRLRPTFALPPMPAAPAATVIPILPNHSKSSSKRRNLLSLPQIVEQEVEDEQEGSERQACIEEIEDPHLRTLLKTISRTSKCSENFDMDALMEHFQEDDVQDPSINIALENLSSRIRKANPKSKSLTGGKIEEIDLDLFFDDVRKGVQRESRHDAPTKRKLAVSTENRDSAPSSDLFLDDIVLERGMSSLTMGHKTCISASTVEDSLIVALLNRPLVADGNSENKVSMFSRNRNKKHKIEKNNTREESIQPFSTLNNKGNLSKLKKKLTRNSNKVGKTVGKLLSITPSSINTENSSTFTSTTLDLSSSAYMNDKPFESEDKALKAHNPPRKNRMAQLWHKTKKGATARRGETYQTLDPIGELASA</sequence>
<dbReference type="GO" id="GO:0046872">
    <property type="term" value="F:metal ion binding"/>
    <property type="evidence" value="ECO:0007669"/>
    <property type="project" value="UniProtKB-KW"/>
</dbReference>
<evidence type="ECO:0000313" key="6">
    <source>
        <dbReference type="EMBL" id="CAJ1954155.1"/>
    </source>
</evidence>
<evidence type="ECO:0000313" key="7">
    <source>
        <dbReference type="Proteomes" id="UP001295423"/>
    </source>
</evidence>
<feature type="compositionally biased region" description="Basic residues" evidence="5">
    <location>
        <begin position="595"/>
        <end position="614"/>
    </location>
</feature>
<keyword evidence="3" id="KW-0378">Hydrolase</keyword>
<dbReference type="GO" id="GO:0019239">
    <property type="term" value="F:deaminase activity"/>
    <property type="evidence" value="ECO:0007669"/>
    <property type="project" value="InterPro"/>
</dbReference>
<evidence type="ECO:0000256" key="5">
    <source>
        <dbReference type="SAM" id="MobiDB-lite"/>
    </source>
</evidence>
<dbReference type="AlphaFoldDB" id="A0AAD2JIU0"/>
<dbReference type="GO" id="GO:0009168">
    <property type="term" value="P:purine ribonucleoside monophosphate biosynthetic process"/>
    <property type="evidence" value="ECO:0007669"/>
    <property type="project" value="InterPro"/>
</dbReference>
<dbReference type="PROSITE" id="PS00485">
    <property type="entry name" value="A_DEAMINASE"/>
    <property type="match status" value="1"/>
</dbReference>
<evidence type="ECO:0000256" key="1">
    <source>
        <dbReference type="ARBA" id="ARBA00001947"/>
    </source>
</evidence>
<name>A0AAD2JIU0_9STRA</name>
<dbReference type="Proteomes" id="UP001295423">
    <property type="component" value="Unassembled WGS sequence"/>
</dbReference>
<evidence type="ECO:0000256" key="2">
    <source>
        <dbReference type="ARBA" id="ARBA00022723"/>
    </source>
</evidence>
<gene>
    <name evidence="6" type="ORF">CYCCA115_LOCUS14750</name>
</gene>
<accession>A0AAD2JIU0</accession>
<dbReference type="EMBL" id="CAKOGP040001858">
    <property type="protein sequence ID" value="CAJ1954155.1"/>
    <property type="molecule type" value="Genomic_DNA"/>
</dbReference>
<keyword evidence="7" id="KW-1185">Reference proteome</keyword>
<dbReference type="InterPro" id="IPR006650">
    <property type="entry name" value="A/AMP_deam_AS"/>
</dbReference>
<protein>
    <submittedName>
        <fullName evidence="6">Uncharacterized protein</fullName>
    </submittedName>
</protein>
<evidence type="ECO:0000256" key="3">
    <source>
        <dbReference type="ARBA" id="ARBA00022801"/>
    </source>
</evidence>
<feature type="region of interest" description="Disordered" evidence="5">
    <location>
        <begin position="587"/>
        <end position="633"/>
    </location>
</feature>
<feature type="region of interest" description="Disordered" evidence="5">
    <location>
        <begin position="87"/>
        <end position="125"/>
    </location>
</feature>
<keyword evidence="2" id="KW-0479">Metal-binding</keyword>
<comment type="cofactor">
    <cofactor evidence="1">
        <name>Zn(2+)</name>
        <dbReference type="ChEBI" id="CHEBI:29105"/>
    </cofactor>
</comment>
<feature type="region of interest" description="Disordered" evidence="5">
    <location>
        <begin position="416"/>
        <end position="440"/>
    </location>
</feature>
<feature type="compositionally biased region" description="Low complexity" evidence="5">
    <location>
        <begin position="102"/>
        <end position="125"/>
    </location>
</feature>
<organism evidence="6 7">
    <name type="scientific">Cylindrotheca closterium</name>
    <dbReference type="NCBI Taxonomy" id="2856"/>
    <lineage>
        <taxon>Eukaryota</taxon>
        <taxon>Sar</taxon>
        <taxon>Stramenopiles</taxon>
        <taxon>Ochrophyta</taxon>
        <taxon>Bacillariophyta</taxon>
        <taxon>Bacillariophyceae</taxon>
        <taxon>Bacillariophycidae</taxon>
        <taxon>Bacillariales</taxon>
        <taxon>Bacillariaceae</taxon>
        <taxon>Cylindrotheca</taxon>
    </lineage>
</organism>